<dbReference type="Pfam" id="PF06985">
    <property type="entry name" value="HET"/>
    <property type="match status" value="1"/>
</dbReference>
<name>A0A6A6IFE6_9PLEO</name>
<evidence type="ECO:0000313" key="3">
    <source>
        <dbReference type="Proteomes" id="UP000800094"/>
    </source>
</evidence>
<dbReference type="AlphaFoldDB" id="A0A6A6IFE6"/>
<evidence type="ECO:0000259" key="1">
    <source>
        <dbReference type="Pfam" id="PF06985"/>
    </source>
</evidence>
<sequence length="895" mass="100442">MSWHDPSCQLDLRWHNGTPGCTRCGLRAPNIAATKGIPPTPPPPSILRSQLKCSWPPRVRYGTDLDLEDCAQFIRDNIDSWKIGDSSEDSASSPSKKVQETIIGHEPDASLMDLASSEPTQLDIYGRLPERDSIRLLRLHGSASPQDPVHCSLELVRLNEPELPIFEALSYTWADLDGNSELICPIYLGSDYQVLLITKNCLSALRQLRAPTDRLIWVDAICINQGDVSERGHQVALMRNIYSAASRVLVYLGEQGSKTDTAMSLLKCGASPATEQEFAAVRQLMGRPYFRRLWVVQEVKLAHKASITCGGLTGHWSGLRAFVDLPHLMSPYSLGISWVHNKSSSLFHLLRDTEKCECGDPRDKVFALLGLVEDSDATGLPIDYTLSIQEIYIGIASYLLQVTGYVGFLDSLGGSRQVKNLPSWVPDGLFFPEEKKEPFHVEIALDLPPDAVPEPLQEFGQPIIPFTGWHHSNVIAKSILEGHQNMRQLQILSETASLVLSGFPIFSVARGKLSITCGPSDPLHLPQDEVTLPNLGNPADGEDFVCYLVPALERTLLLKPRGHQVFSLHSHCSFGVGQVPKGKALSPLSRVDVAHRITQSEREIMLRWILMVFFLGIRSSSPAASEERAFSTPWFSSFPAVCEELAYQHCRRIAREPGCGHYFSSMNAMRDEVLGALSDDDLLALRHLRGHRIWPEQATYGVRASYGILSPFSGSTDDGSSYQRILLNQIESIQSTWNSYNASADVLLPQWKSAIQVFKKSMERHGRIADIIDGLRHSGHEPVWTFLDEQRRSDFESSVVDKLLQPIPGLRCRFFNFYEVTYTRTSPATIVYQGWELIKSIPLDSAKSWEWNRDRFRIYLATLQMVAQMKALLWHRQILSRVDEVYQHPERIVIV</sequence>
<keyword evidence="3" id="KW-1185">Reference proteome</keyword>
<dbReference type="PANTHER" id="PTHR24148">
    <property type="entry name" value="ANKYRIN REPEAT DOMAIN-CONTAINING PROTEIN 39 HOMOLOG-RELATED"/>
    <property type="match status" value="1"/>
</dbReference>
<dbReference type="Proteomes" id="UP000800094">
    <property type="component" value="Unassembled WGS sequence"/>
</dbReference>
<gene>
    <name evidence="2" type="ORF">BU26DRAFT_565654</name>
</gene>
<proteinExistence type="predicted"/>
<dbReference type="InterPro" id="IPR010730">
    <property type="entry name" value="HET"/>
</dbReference>
<dbReference type="GeneID" id="54586748"/>
<evidence type="ECO:0000313" key="2">
    <source>
        <dbReference type="EMBL" id="KAF2248250.1"/>
    </source>
</evidence>
<dbReference type="OrthoDB" id="2157530at2759"/>
<accession>A0A6A6IFE6</accession>
<dbReference type="EMBL" id="ML987196">
    <property type="protein sequence ID" value="KAF2248250.1"/>
    <property type="molecule type" value="Genomic_DNA"/>
</dbReference>
<protein>
    <submittedName>
        <fullName evidence="2">HET-domain-containing protein</fullName>
    </submittedName>
</protein>
<reference evidence="2" key="1">
    <citation type="journal article" date="2020" name="Stud. Mycol.">
        <title>101 Dothideomycetes genomes: a test case for predicting lifestyles and emergence of pathogens.</title>
        <authorList>
            <person name="Haridas S."/>
            <person name="Albert R."/>
            <person name="Binder M."/>
            <person name="Bloem J."/>
            <person name="Labutti K."/>
            <person name="Salamov A."/>
            <person name="Andreopoulos B."/>
            <person name="Baker S."/>
            <person name="Barry K."/>
            <person name="Bills G."/>
            <person name="Bluhm B."/>
            <person name="Cannon C."/>
            <person name="Castanera R."/>
            <person name="Culley D."/>
            <person name="Daum C."/>
            <person name="Ezra D."/>
            <person name="Gonzalez J."/>
            <person name="Henrissat B."/>
            <person name="Kuo A."/>
            <person name="Liang C."/>
            <person name="Lipzen A."/>
            <person name="Lutzoni F."/>
            <person name="Magnuson J."/>
            <person name="Mondo S."/>
            <person name="Nolan M."/>
            <person name="Ohm R."/>
            <person name="Pangilinan J."/>
            <person name="Park H.-J."/>
            <person name="Ramirez L."/>
            <person name="Alfaro M."/>
            <person name="Sun H."/>
            <person name="Tritt A."/>
            <person name="Yoshinaga Y."/>
            <person name="Zwiers L.-H."/>
            <person name="Turgeon B."/>
            <person name="Goodwin S."/>
            <person name="Spatafora J."/>
            <person name="Crous P."/>
            <person name="Grigoriev I."/>
        </authorList>
    </citation>
    <scope>NUCLEOTIDE SEQUENCE</scope>
    <source>
        <strain evidence="2">CBS 122368</strain>
    </source>
</reference>
<organism evidence="2 3">
    <name type="scientific">Trematosphaeria pertusa</name>
    <dbReference type="NCBI Taxonomy" id="390896"/>
    <lineage>
        <taxon>Eukaryota</taxon>
        <taxon>Fungi</taxon>
        <taxon>Dikarya</taxon>
        <taxon>Ascomycota</taxon>
        <taxon>Pezizomycotina</taxon>
        <taxon>Dothideomycetes</taxon>
        <taxon>Pleosporomycetidae</taxon>
        <taxon>Pleosporales</taxon>
        <taxon>Massarineae</taxon>
        <taxon>Trematosphaeriaceae</taxon>
        <taxon>Trematosphaeria</taxon>
    </lineage>
</organism>
<dbReference type="RefSeq" id="XP_033683254.1">
    <property type="nucleotide sequence ID" value="XM_033833418.1"/>
</dbReference>
<dbReference type="InterPro" id="IPR052895">
    <property type="entry name" value="HetReg/Transcr_Mod"/>
</dbReference>
<dbReference type="PANTHER" id="PTHR24148:SF81">
    <property type="entry name" value="HETEROKARYON INCOMPATIBILITY DOMAIN-CONTAINING PROTEIN"/>
    <property type="match status" value="1"/>
</dbReference>
<feature type="domain" description="Heterokaryon incompatibility" evidence="1">
    <location>
        <begin position="166"/>
        <end position="298"/>
    </location>
</feature>